<accession>A0A0A9AQC2</accession>
<proteinExistence type="predicted"/>
<feature type="region of interest" description="Disordered" evidence="1">
    <location>
        <begin position="1"/>
        <end position="77"/>
    </location>
</feature>
<sequence>MTHATTVTIPTTSRHNADPGCHHAAALHRSSVGRCCPPRPQPGHRSGEAIRPTPASPHTRARPQATSSCPRATAPPLDVPTHQCAVVAATHRHPSPAHRGPTARLAMPPHRCHSPTTPHEGGMCRIHPGATGSGHGGSGSSRSGAAAPAHRPPRLATTPALPSVVVPSLPLDLGASEGCSPAAVFLAAAQASGSSLRRRRGRRRGGGTAARGSVESRPYKRRGGGRIIFAAAVEAPDFIQAILRCSIQG</sequence>
<evidence type="ECO:0000256" key="1">
    <source>
        <dbReference type="SAM" id="MobiDB-lite"/>
    </source>
</evidence>
<feature type="region of interest" description="Disordered" evidence="1">
    <location>
        <begin position="191"/>
        <end position="218"/>
    </location>
</feature>
<feature type="compositionally biased region" description="Low complexity" evidence="1">
    <location>
        <begin position="140"/>
        <end position="158"/>
    </location>
</feature>
<name>A0A0A9AQC2_ARUDO</name>
<dbReference type="EMBL" id="GBRH01245827">
    <property type="protein sequence ID" value="JAD52068.1"/>
    <property type="molecule type" value="Transcribed_RNA"/>
</dbReference>
<feature type="compositionally biased region" description="Basic residues" evidence="1">
    <location>
        <begin position="196"/>
        <end position="205"/>
    </location>
</feature>
<feature type="region of interest" description="Disordered" evidence="1">
    <location>
        <begin position="90"/>
        <end position="158"/>
    </location>
</feature>
<organism evidence="2">
    <name type="scientific">Arundo donax</name>
    <name type="common">Giant reed</name>
    <name type="synonym">Donax arundinaceus</name>
    <dbReference type="NCBI Taxonomy" id="35708"/>
    <lineage>
        <taxon>Eukaryota</taxon>
        <taxon>Viridiplantae</taxon>
        <taxon>Streptophyta</taxon>
        <taxon>Embryophyta</taxon>
        <taxon>Tracheophyta</taxon>
        <taxon>Spermatophyta</taxon>
        <taxon>Magnoliopsida</taxon>
        <taxon>Liliopsida</taxon>
        <taxon>Poales</taxon>
        <taxon>Poaceae</taxon>
        <taxon>PACMAD clade</taxon>
        <taxon>Arundinoideae</taxon>
        <taxon>Arundineae</taxon>
        <taxon>Arundo</taxon>
    </lineage>
</organism>
<reference evidence="2" key="1">
    <citation type="submission" date="2014-09" db="EMBL/GenBank/DDBJ databases">
        <authorList>
            <person name="Magalhaes I.L.F."/>
            <person name="Oliveira U."/>
            <person name="Santos F.R."/>
            <person name="Vidigal T.H.D.A."/>
            <person name="Brescovit A.D."/>
            <person name="Santos A.J."/>
        </authorList>
    </citation>
    <scope>NUCLEOTIDE SEQUENCE</scope>
    <source>
        <tissue evidence="2">Shoot tissue taken approximately 20 cm above the soil surface</tissue>
    </source>
</reference>
<feature type="compositionally biased region" description="Polar residues" evidence="1">
    <location>
        <begin position="1"/>
        <end position="14"/>
    </location>
</feature>
<reference evidence="2" key="2">
    <citation type="journal article" date="2015" name="Data Brief">
        <title>Shoot transcriptome of the giant reed, Arundo donax.</title>
        <authorList>
            <person name="Barrero R.A."/>
            <person name="Guerrero F.D."/>
            <person name="Moolhuijzen P."/>
            <person name="Goolsby J.A."/>
            <person name="Tidwell J."/>
            <person name="Bellgard S.E."/>
            <person name="Bellgard M.I."/>
        </authorList>
    </citation>
    <scope>NUCLEOTIDE SEQUENCE</scope>
    <source>
        <tissue evidence="2">Shoot tissue taken approximately 20 cm above the soil surface</tissue>
    </source>
</reference>
<evidence type="ECO:0000313" key="2">
    <source>
        <dbReference type="EMBL" id="JAD52068.1"/>
    </source>
</evidence>
<dbReference type="AlphaFoldDB" id="A0A0A9AQC2"/>
<protein>
    <submittedName>
        <fullName evidence="2">Uncharacterized protein</fullName>
    </submittedName>
</protein>